<keyword evidence="2" id="KW-1185">Reference proteome</keyword>
<organism evidence="1 2">
    <name type="scientific">Nitrosopumilus adriaticus</name>
    <dbReference type="NCBI Taxonomy" id="1580092"/>
    <lineage>
        <taxon>Archaea</taxon>
        <taxon>Nitrososphaerota</taxon>
        <taxon>Nitrososphaeria</taxon>
        <taxon>Nitrosopumilales</taxon>
        <taxon>Nitrosopumilaceae</taxon>
        <taxon>Nitrosopumilus</taxon>
    </lineage>
</organism>
<dbReference type="EMBL" id="CP011070">
    <property type="protein sequence ID" value="AJW71178.1"/>
    <property type="molecule type" value="Genomic_DNA"/>
</dbReference>
<name>A0A0D5C3N4_9ARCH</name>
<reference evidence="2" key="1">
    <citation type="submission" date="2015-03" db="EMBL/GenBank/DDBJ databases">
        <title>Characterization of two novel Thaumarchaeota isolated from the Northern Adriatic Sea.</title>
        <authorList>
            <person name="Bayer B."/>
            <person name="Vojvoda J."/>
            <person name="Offre P."/>
            <person name="Srivastava A."/>
            <person name="Elisabeth N."/>
            <person name="Garcia J.A.L."/>
            <person name="Schleper C."/>
            <person name="Herndl G.J."/>
        </authorList>
    </citation>
    <scope>NUCLEOTIDE SEQUENCE [LARGE SCALE GENOMIC DNA]</scope>
    <source>
        <strain evidence="2">NF5</strain>
    </source>
</reference>
<dbReference type="KEGG" id="nin:NADRNF5_1497"/>
<sequence length="47" mass="5428">MFSINYIRGVVINPTIDPAINRNKFFENFIGLIIILDNIINNIDCMD</sequence>
<proteinExistence type="predicted"/>
<dbReference type="AlphaFoldDB" id="A0A0D5C3N4"/>
<reference evidence="1 2" key="2">
    <citation type="journal article" date="2016" name="ISME J.">
        <title>Physiological and genomic characterization of two novel marine thaumarchaeal strains indicates niche differentiation.</title>
        <authorList>
            <person name="Bayer B."/>
            <person name="Vojvoda J."/>
            <person name="Offre P."/>
            <person name="Alves R.J."/>
            <person name="Elisabeth N.H."/>
            <person name="Garcia J.A."/>
            <person name="Volland J.M."/>
            <person name="Srivastava A."/>
            <person name="Schleper C."/>
            <person name="Herndl G.J."/>
        </authorList>
    </citation>
    <scope>NUCLEOTIDE SEQUENCE [LARGE SCALE GENOMIC DNA]</scope>
    <source>
        <strain evidence="1 2">NF5</strain>
    </source>
</reference>
<gene>
    <name evidence="1" type="ORF">NADRNF5_1497</name>
</gene>
<dbReference type="Proteomes" id="UP000032408">
    <property type="component" value="Chromosome"/>
</dbReference>
<dbReference type="HOGENOM" id="CLU_3162936_0_0_2"/>
<evidence type="ECO:0000313" key="2">
    <source>
        <dbReference type="Proteomes" id="UP000032408"/>
    </source>
</evidence>
<evidence type="ECO:0000313" key="1">
    <source>
        <dbReference type="EMBL" id="AJW71178.1"/>
    </source>
</evidence>
<protein>
    <submittedName>
        <fullName evidence="1">Uncharacterized protein</fullName>
    </submittedName>
</protein>
<accession>A0A0D5C3N4</accession>
<dbReference type="STRING" id="1580092.NADRNF5_1497"/>